<keyword evidence="2" id="KW-1185">Reference proteome</keyword>
<dbReference type="InterPro" id="IPR037069">
    <property type="entry name" value="AcylCoA_DH/ox_N_sf"/>
</dbReference>
<gene>
    <name evidence="1" type="ORF">CP967_01880</name>
</gene>
<dbReference type="SUPFAM" id="SSF56645">
    <property type="entry name" value="Acyl-CoA dehydrogenase NM domain-like"/>
    <property type="match status" value="1"/>
</dbReference>
<protein>
    <submittedName>
        <fullName evidence="1">Acyl-CoA dehydrogenase</fullName>
    </submittedName>
</protein>
<dbReference type="Proteomes" id="UP000326178">
    <property type="component" value="Chromosome"/>
</dbReference>
<organism evidence="1 2">
    <name type="scientific">Streptomyces nitrosporeus</name>
    <dbReference type="NCBI Taxonomy" id="28894"/>
    <lineage>
        <taxon>Bacteria</taxon>
        <taxon>Bacillati</taxon>
        <taxon>Actinomycetota</taxon>
        <taxon>Actinomycetes</taxon>
        <taxon>Kitasatosporales</taxon>
        <taxon>Streptomycetaceae</taxon>
        <taxon>Streptomyces</taxon>
    </lineage>
</organism>
<dbReference type="AlphaFoldDB" id="A0A5J6F3V0"/>
<name>A0A5J6F3V0_9ACTN</name>
<dbReference type="SUPFAM" id="SSF47203">
    <property type="entry name" value="Acyl-CoA dehydrogenase C-terminal domain-like"/>
    <property type="match status" value="1"/>
</dbReference>
<reference evidence="1 2" key="1">
    <citation type="submission" date="2017-09" db="EMBL/GenBank/DDBJ databases">
        <authorList>
            <person name="Lee N."/>
            <person name="Cho B.-K."/>
        </authorList>
    </citation>
    <scope>NUCLEOTIDE SEQUENCE [LARGE SCALE GENOMIC DNA]</scope>
    <source>
        <strain evidence="1 2">ATCC 12769</strain>
    </source>
</reference>
<dbReference type="Gene3D" id="1.20.140.10">
    <property type="entry name" value="Butyryl-CoA Dehydrogenase, subunit A, domain 3"/>
    <property type="match status" value="1"/>
</dbReference>
<accession>A0A5J6F3V0</accession>
<dbReference type="InterPro" id="IPR046373">
    <property type="entry name" value="Acyl-CoA_Oxase/DH_mid-dom_sf"/>
</dbReference>
<dbReference type="InterPro" id="IPR036250">
    <property type="entry name" value="AcylCo_DH-like_C"/>
</dbReference>
<dbReference type="EMBL" id="CP023702">
    <property type="protein sequence ID" value="QEU70871.1"/>
    <property type="molecule type" value="Genomic_DNA"/>
</dbReference>
<dbReference type="GO" id="GO:0050660">
    <property type="term" value="F:flavin adenine dinucleotide binding"/>
    <property type="evidence" value="ECO:0007669"/>
    <property type="project" value="InterPro"/>
</dbReference>
<dbReference type="Gene3D" id="2.40.110.10">
    <property type="entry name" value="Butyryl-CoA Dehydrogenase, subunit A, domain 2"/>
    <property type="match status" value="1"/>
</dbReference>
<evidence type="ECO:0000313" key="1">
    <source>
        <dbReference type="EMBL" id="QEU70871.1"/>
    </source>
</evidence>
<dbReference type="Gene3D" id="1.10.540.10">
    <property type="entry name" value="Acyl-CoA dehydrogenase/oxidase, N-terminal domain"/>
    <property type="match status" value="1"/>
</dbReference>
<dbReference type="GO" id="GO:0016627">
    <property type="term" value="F:oxidoreductase activity, acting on the CH-CH group of donors"/>
    <property type="evidence" value="ECO:0007669"/>
    <property type="project" value="InterPro"/>
</dbReference>
<proteinExistence type="predicted"/>
<evidence type="ECO:0000313" key="2">
    <source>
        <dbReference type="Proteomes" id="UP000326178"/>
    </source>
</evidence>
<dbReference type="OrthoDB" id="571684at2"/>
<dbReference type="RefSeq" id="WP_150486232.1">
    <property type="nucleotide sequence ID" value="NZ_BMUV01000025.1"/>
</dbReference>
<dbReference type="InterPro" id="IPR009100">
    <property type="entry name" value="AcylCoA_DH/oxidase_NM_dom_sf"/>
</dbReference>
<dbReference type="KEGG" id="snk:CP967_01880"/>
<sequence>MRVARDLGDDLATDALDRDRAGKPPYDEVARLRDSGLQAALVPPGTAAGGTEAGMDWEDACAIVRRIAAADGSMGELLGRHHVLSWSARFFAAPDRVGELEARAVRERWLWAGDTGATGADGASRPRDDGACLLLTRTAGGLRLNGVRTLPTAVDVADRLVLDAFCTGTGESRVVLVDPHHPGVGRVPLSDRLGQRLAGAGTVRFDDVPIGVDDVLGTAAHDEYAVAPFAAVAPLALRLMLTHVVLGVAQGALAEARDLSRVASHARPGGGGEGLLAPPPGADADLLLTVGELVLAVHSASAVTGHATSALAETLRAGRAPDAEQLADTAALVAAAEAVTVKAALSIGERVLDITGAEGLDRFWRNIRVLADRGPAGPALRAIGDHFLHCDAATSARWT</sequence>